<keyword evidence="6" id="KW-0464">Manganese</keyword>
<comment type="cofactor">
    <cofactor evidence="2">
        <name>Mg(2+)</name>
        <dbReference type="ChEBI" id="CHEBI:18420"/>
    </cofactor>
</comment>
<name>A0A553Q0C8_9TELE</name>
<evidence type="ECO:0000256" key="1">
    <source>
        <dbReference type="ARBA" id="ARBA00001936"/>
    </source>
</evidence>
<dbReference type="SUPFAM" id="SSF55811">
    <property type="entry name" value="Nudix"/>
    <property type="match status" value="1"/>
</dbReference>
<proteinExistence type="predicted"/>
<dbReference type="STRING" id="623744.A0A553Q0C8"/>
<evidence type="ECO:0000256" key="3">
    <source>
        <dbReference type="ARBA" id="ARBA00022723"/>
    </source>
</evidence>
<dbReference type="Proteomes" id="UP000316079">
    <property type="component" value="Unassembled WGS sequence"/>
</dbReference>
<evidence type="ECO:0000256" key="2">
    <source>
        <dbReference type="ARBA" id="ARBA00001946"/>
    </source>
</evidence>
<feature type="domain" description="Nudix hydrolase" evidence="7">
    <location>
        <begin position="170"/>
        <end position="305"/>
    </location>
</feature>
<evidence type="ECO:0000313" key="8">
    <source>
        <dbReference type="EMBL" id="TRY83383.1"/>
    </source>
</evidence>
<organism evidence="8 9">
    <name type="scientific">Danionella cerebrum</name>
    <dbReference type="NCBI Taxonomy" id="2873325"/>
    <lineage>
        <taxon>Eukaryota</taxon>
        <taxon>Metazoa</taxon>
        <taxon>Chordata</taxon>
        <taxon>Craniata</taxon>
        <taxon>Vertebrata</taxon>
        <taxon>Euteleostomi</taxon>
        <taxon>Actinopterygii</taxon>
        <taxon>Neopterygii</taxon>
        <taxon>Teleostei</taxon>
        <taxon>Ostariophysi</taxon>
        <taxon>Cypriniformes</taxon>
        <taxon>Danionidae</taxon>
        <taxon>Danioninae</taxon>
        <taxon>Danionella</taxon>
    </lineage>
</organism>
<dbReference type="EMBL" id="SRMA01026479">
    <property type="protein sequence ID" value="TRY83383.1"/>
    <property type="molecule type" value="Genomic_DNA"/>
</dbReference>
<dbReference type="InterPro" id="IPR045121">
    <property type="entry name" value="CoAse"/>
</dbReference>
<dbReference type="PROSITE" id="PS51462">
    <property type="entry name" value="NUDIX"/>
    <property type="match status" value="1"/>
</dbReference>
<keyword evidence="5" id="KW-0460">Magnesium</keyword>
<comment type="cofactor">
    <cofactor evidence="1">
        <name>Mn(2+)</name>
        <dbReference type="ChEBI" id="CHEBI:29035"/>
    </cofactor>
</comment>
<comment type="caution">
    <text evidence="8">The sequence shown here is derived from an EMBL/GenBank/DDBJ whole genome shotgun (WGS) entry which is preliminary data.</text>
</comment>
<dbReference type="OrthoDB" id="10262892at2759"/>
<evidence type="ECO:0000256" key="4">
    <source>
        <dbReference type="ARBA" id="ARBA00022801"/>
    </source>
</evidence>
<keyword evidence="4" id="KW-0378">Hydrolase</keyword>
<reference evidence="8 9" key="1">
    <citation type="journal article" date="2019" name="Sci. Data">
        <title>Hybrid genome assembly and annotation of Danionella translucida.</title>
        <authorList>
            <person name="Kadobianskyi M."/>
            <person name="Schulze L."/>
            <person name="Schuelke M."/>
            <person name="Judkewitz B."/>
        </authorList>
    </citation>
    <scope>NUCLEOTIDE SEQUENCE [LARGE SCALE GENOMIC DNA]</scope>
    <source>
        <strain evidence="8 9">Bolton</strain>
    </source>
</reference>
<dbReference type="Pfam" id="PF00293">
    <property type="entry name" value="NUDIX"/>
    <property type="match status" value="1"/>
</dbReference>
<dbReference type="GO" id="GO:0046872">
    <property type="term" value="F:metal ion binding"/>
    <property type="evidence" value="ECO:0007669"/>
    <property type="project" value="UniProtKB-KW"/>
</dbReference>
<dbReference type="CDD" id="cd03426">
    <property type="entry name" value="NUDIX_CoAse_Nudt7"/>
    <property type="match status" value="1"/>
</dbReference>
<evidence type="ECO:0000259" key="7">
    <source>
        <dbReference type="PROSITE" id="PS51462"/>
    </source>
</evidence>
<sequence length="343" mass="39046">MFRQMRTSLWLHRSLMSFRDTCPHHRHAASGGKVSPVIEEEQQLHTQRLHENVNREEVLLGIVDQFHKIKDSSMSQFHRIWFRTLKSELKGSDKQLRKLKRLVYHSELDGFLCKMRSSVLHAQICSFHRQVDTADDLRRRSWSECLSARNEARCRSLLQPNTSLYVAETKVWAAVLVCLCEERGEPALLFTLRSAKLKGKHKGDVSFAGGKREVLDQTVVDTALREAAEELGVSVLEDQVWGVLKPLRDASGMLIAPVLANLGPLEALSFKPNPSEVEEVFTLSLEHLCQPQNRGYTHFRVGDRFGYTLPVFLKGKHRVWGLTAMALEQALKIIVPSELTCSL</sequence>
<dbReference type="InterPro" id="IPR015797">
    <property type="entry name" value="NUDIX_hydrolase-like_dom_sf"/>
</dbReference>
<gene>
    <name evidence="8" type="ORF">DNTS_016653</name>
</gene>
<dbReference type="Gene3D" id="3.90.79.10">
    <property type="entry name" value="Nucleoside Triphosphate Pyrophosphohydrolase"/>
    <property type="match status" value="1"/>
</dbReference>
<dbReference type="InterPro" id="IPR000086">
    <property type="entry name" value="NUDIX_hydrolase_dom"/>
</dbReference>
<dbReference type="GO" id="GO:0010945">
    <property type="term" value="F:coenzyme A diphosphatase activity"/>
    <property type="evidence" value="ECO:0007669"/>
    <property type="project" value="InterPro"/>
</dbReference>
<dbReference type="PANTHER" id="PTHR12992">
    <property type="entry name" value="NUDIX HYDROLASE"/>
    <property type="match status" value="1"/>
</dbReference>
<keyword evidence="9" id="KW-1185">Reference proteome</keyword>
<evidence type="ECO:0000256" key="5">
    <source>
        <dbReference type="ARBA" id="ARBA00022842"/>
    </source>
</evidence>
<dbReference type="PANTHER" id="PTHR12992:SF11">
    <property type="entry name" value="MITOCHONDRIAL COENZYME A DIPHOSPHATASE NUDT8"/>
    <property type="match status" value="1"/>
</dbReference>
<keyword evidence="3" id="KW-0479">Metal-binding</keyword>
<evidence type="ECO:0000313" key="9">
    <source>
        <dbReference type="Proteomes" id="UP000316079"/>
    </source>
</evidence>
<dbReference type="AlphaFoldDB" id="A0A553Q0C8"/>
<accession>A0A553Q0C8</accession>
<evidence type="ECO:0000256" key="6">
    <source>
        <dbReference type="ARBA" id="ARBA00023211"/>
    </source>
</evidence>
<protein>
    <recommendedName>
        <fullName evidence="7">Nudix hydrolase domain-containing protein</fullName>
    </recommendedName>
</protein>